<dbReference type="InterPro" id="IPR003607">
    <property type="entry name" value="HD/PDEase_dom"/>
</dbReference>
<dbReference type="CDD" id="cd00077">
    <property type="entry name" value="HDc"/>
    <property type="match status" value="1"/>
</dbReference>
<dbReference type="PANTHER" id="PTHR11373">
    <property type="entry name" value="DEOXYNUCLEOSIDE TRIPHOSPHATE TRIPHOSPHOHYDROLASE"/>
    <property type="match status" value="1"/>
</dbReference>
<evidence type="ECO:0000259" key="2">
    <source>
        <dbReference type="SMART" id="SM00471"/>
    </source>
</evidence>
<dbReference type="WBParaSite" id="ECPE_0000914201-mRNA-1">
    <property type="protein sequence ID" value="ECPE_0000914201-mRNA-1"/>
    <property type="gene ID" value="ECPE_0000914201"/>
</dbReference>
<evidence type="ECO:0000256" key="1">
    <source>
        <dbReference type="ARBA" id="ARBA00005776"/>
    </source>
</evidence>
<dbReference type="Proteomes" id="UP000272942">
    <property type="component" value="Unassembled WGS sequence"/>
</dbReference>
<dbReference type="GO" id="GO:0005634">
    <property type="term" value="C:nucleus"/>
    <property type="evidence" value="ECO:0007669"/>
    <property type="project" value="TreeGrafter"/>
</dbReference>
<name>A0A183AQ79_9TREM</name>
<sequence>MQEKQKYRKYKAWMQERTSAALGRLDECPRSLSGTGGDSLIIRDAIHGNIGLEPIPQLIVDSPEFQRLRDIHQLGLCYLFHLNCQQTRFEHCIGTYHLTCQLLSSFETDSAYSGPKLTSSEILELKIAALCHDIAAFNVRSLYQIGQQSALARTLETFQLDVCCVTETRIQDPTSIISMRAPDPTSSSSFTLLVSGDSASEDRGHEKLSFVILRRIINNNEVLRKKLDEEHVNLDVVKNLILGLPTLILSNEENGLDVDKLDYLLRDSHYSGIDRGLSLVKLIRLIQSIRPAAYLDEHMQEDQPLSNINPKWHLSIPESELENVLSIFNLRNLLHRRIYQHNSVTALNLMLLDALNTLEHVTNWRELSLKAQNAANEHELDQFLQLTDGLLWNMYHKRIRLPISPADTFRRELDKASGIIHKMLTLDLYKFVDCLYVVQMNDSMDESTVPYPRNLYINGTIVPRNRVFCDPVSSVCVFVCM</sequence>
<keyword evidence="4" id="KW-1185">Reference proteome</keyword>
<dbReference type="Gene3D" id="1.10.3210.10">
    <property type="entry name" value="Hypothetical protein af1432"/>
    <property type="match status" value="1"/>
</dbReference>
<reference evidence="5" key="1">
    <citation type="submission" date="2016-06" db="UniProtKB">
        <authorList>
            <consortium name="WormBaseParasite"/>
        </authorList>
    </citation>
    <scope>IDENTIFICATION</scope>
</reference>
<reference evidence="3 4" key="2">
    <citation type="submission" date="2018-11" db="EMBL/GenBank/DDBJ databases">
        <authorList>
            <consortium name="Pathogen Informatics"/>
        </authorList>
    </citation>
    <scope>NUCLEOTIDE SEQUENCE [LARGE SCALE GENOMIC DNA]</scope>
    <source>
        <strain evidence="3 4">Egypt</strain>
    </source>
</reference>
<feature type="domain" description="HD/PDEase" evidence="2">
    <location>
        <begin position="84"/>
        <end position="273"/>
    </location>
</feature>
<organism evidence="5">
    <name type="scientific">Echinostoma caproni</name>
    <dbReference type="NCBI Taxonomy" id="27848"/>
    <lineage>
        <taxon>Eukaryota</taxon>
        <taxon>Metazoa</taxon>
        <taxon>Spiralia</taxon>
        <taxon>Lophotrochozoa</taxon>
        <taxon>Platyhelminthes</taxon>
        <taxon>Trematoda</taxon>
        <taxon>Digenea</taxon>
        <taxon>Plagiorchiida</taxon>
        <taxon>Echinostomata</taxon>
        <taxon>Echinostomatoidea</taxon>
        <taxon>Echinostomatidae</taxon>
        <taxon>Echinostoma</taxon>
    </lineage>
</organism>
<dbReference type="SUPFAM" id="SSF109604">
    <property type="entry name" value="HD-domain/PDEase-like"/>
    <property type="match status" value="1"/>
</dbReference>
<proteinExistence type="inferred from homology"/>
<accession>A0A183AQ79</accession>
<dbReference type="OrthoDB" id="9991235at2759"/>
<dbReference type="GO" id="GO:0008832">
    <property type="term" value="F:dGTPase activity"/>
    <property type="evidence" value="ECO:0007669"/>
    <property type="project" value="TreeGrafter"/>
</dbReference>
<dbReference type="AlphaFoldDB" id="A0A183AQ79"/>
<evidence type="ECO:0000313" key="3">
    <source>
        <dbReference type="EMBL" id="VDP84805.1"/>
    </source>
</evidence>
<dbReference type="GO" id="GO:0006203">
    <property type="term" value="P:dGTP catabolic process"/>
    <property type="evidence" value="ECO:0007669"/>
    <property type="project" value="TreeGrafter"/>
</dbReference>
<dbReference type="InterPro" id="IPR050135">
    <property type="entry name" value="dGTPase-like"/>
</dbReference>
<dbReference type="SMART" id="SM00471">
    <property type="entry name" value="HDc"/>
    <property type="match status" value="1"/>
</dbReference>
<protein>
    <submittedName>
        <fullName evidence="5">HD domain-containing protein</fullName>
    </submittedName>
</protein>
<comment type="similarity">
    <text evidence="1">Belongs to the SAMHD1 family.</text>
</comment>
<dbReference type="EMBL" id="UZAN01046935">
    <property type="protein sequence ID" value="VDP84805.1"/>
    <property type="molecule type" value="Genomic_DNA"/>
</dbReference>
<evidence type="ECO:0000313" key="4">
    <source>
        <dbReference type="Proteomes" id="UP000272942"/>
    </source>
</evidence>
<gene>
    <name evidence="3" type="ORF">ECPE_LOCUS9114</name>
</gene>
<evidence type="ECO:0000313" key="5">
    <source>
        <dbReference type="WBParaSite" id="ECPE_0000914201-mRNA-1"/>
    </source>
</evidence>
<dbReference type="PANTHER" id="PTHR11373:SF4">
    <property type="entry name" value="DEOXYNUCLEOSIDE TRIPHOSPHATE TRIPHOSPHOHYDROLASE SAMHD1"/>
    <property type="match status" value="1"/>
</dbReference>